<proteinExistence type="predicted"/>
<sequence>MNELQKSLISLGAIIIVLVLVYLSIHYYLKSLKKMKKHKMLTLNLVIKYKLFLEYLAYQEKKNHTFYLYLVKINNLSLVEHTYSDHTVRNYLTHIAKELSVYLPFGGKLAQTNQRDTFIVYYPSMDEDKELLGKQFKLLAQKTYHENGIHITKTASVATIDSFDLKALSSTLISSIKHLGAVTSHDDMVKEDYETYADLINKLKQVELELKTYQVETLKIKKTNEVFNELLINGSKLDVFLNKLPVSDMSWVNMMLVEMILNKLYHENIYANINIPVLLSTLEQETFIEYLQTIVKANQFLLENVILSIRLSNVTYEDELIKNILTLSNLGVKMSMHVDEIHQGLYLALQRYHIKRLEIDDKVMEHDMIAELLYFAKVNHIEVLYKTEKSIQDGSLLNVSHITKERLQFKADKQKRGRR</sequence>
<dbReference type="Proteomes" id="UP000008558">
    <property type="component" value="Chromosome"/>
</dbReference>
<keyword evidence="3" id="KW-1185">Reference proteome</keyword>
<dbReference type="HOGENOM" id="CLU_654927_0_0_14"/>
<dbReference type="AlphaFoldDB" id="A9NH97"/>
<gene>
    <name evidence="2" type="ordered locus">ACL_1117</name>
</gene>
<dbReference type="RefSeq" id="WP_012243058.1">
    <property type="nucleotide sequence ID" value="NC_010163.1"/>
</dbReference>
<keyword evidence="1" id="KW-0812">Transmembrane</keyword>
<keyword evidence="1" id="KW-0472">Membrane</keyword>
<dbReference type="STRING" id="441768.ACL_1117"/>
<dbReference type="GeneID" id="41339260"/>
<feature type="transmembrane region" description="Helical" evidence="1">
    <location>
        <begin position="6"/>
        <end position="29"/>
    </location>
</feature>
<name>A9NH97_ACHLI</name>
<dbReference type="OrthoDB" id="9804955at2"/>
<evidence type="ECO:0000256" key="1">
    <source>
        <dbReference type="SAM" id="Phobius"/>
    </source>
</evidence>
<accession>A9NH97</accession>
<organism evidence="2 3">
    <name type="scientific">Acholeplasma laidlawii (strain PG-8A)</name>
    <dbReference type="NCBI Taxonomy" id="441768"/>
    <lineage>
        <taxon>Bacteria</taxon>
        <taxon>Bacillati</taxon>
        <taxon>Mycoplasmatota</taxon>
        <taxon>Mollicutes</taxon>
        <taxon>Acholeplasmatales</taxon>
        <taxon>Acholeplasmataceae</taxon>
        <taxon>Acholeplasma</taxon>
    </lineage>
</organism>
<dbReference type="EMBL" id="CP000896">
    <property type="protein sequence ID" value="ABX81727.1"/>
    <property type="molecule type" value="Genomic_DNA"/>
</dbReference>
<keyword evidence="1" id="KW-1133">Transmembrane helix</keyword>
<evidence type="ECO:0000313" key="2">
    <source>
        <dbReference type="EMBL" id="ABX81727.1"/>
    </source>
</evidence>
<reference evidence="2 3" key="1">
    <citation type="journal article" date="2011" name="J. Bacteriol.">
        <title>Complete genome and proteome of Acholeplasma laidlawii.</title>
        <authorList>
            <person name="Lazarev V.N."/>
            <person name="Levitskii S.A."/>
            <person name="Basovskii Y.I."/>
            <person name="Chukin M.M."/>
            <person name="Akopian T.A."/>
            <person name="Vereshchagin V.V."/>
            <person name="Kostrjukova E.S."/>
            <person name="Kovaleva G.Y."/>
            <person name="Kazanov M.D."/>
            <person name="Malko D.B."/>
            <person name="Vitreschak A.G."/>
            <person name="Sernova N.V."/>
            <person name="Gelfand M.S."/>
            <person name="Demina I.A."/>
            <person name="Serebryakova M.V."/>
            <person name="Galyamina M.A."/>
            <person name="Vtyurin N.N."/>
            <person name="Rogov S.I."/>
            <person name="Alexeev D.G."/>
            <person name="Ladygina V.G."/>
            <person name="Govorun V.M."/>
        </authorList>
    </citation>
    <scope>NUCLEOTIDE SEQUENCE [LARGE SCALE GENOMIC DNA]</scope>
    <source>
        <strain evidence="2 3">PG-8A</strain>
    </source>
</reference>
<dbReference type="KEGG" id="acl:ACL_1117"/>
<evidence type="ECO:0000313" key="3">
    <source>
        <dbReference type="Proteomes" id="UP000008558"/>
    </source>
</evidence>
<protein>
    <submittedName>
        <fullName evidence="2">Hypothetical surface-anchored protein</fullName>
    </submittedName>
</protein>